<dbReference type="PRINTS" id="PR00304">
    <property type="entry name" value="TCOMPLEXTCP1"/>
</dbReference>
<evidence type="ECO:0000256" key="2">
    <source>
        <dbReference type="ARBA" id="ARBA00022741"/>
    </source>
</evidence>
<keyword evidence="4 5" id="KW-0143">Chaperone</keyword>
<dbReference type="GeneID" id="5410855"/>
<dbReference type="PANTHER" id="PTHR11353">
    <property type="entry name" value="CHAPERONIN"/>
    <property type="match status" value="1"/>
</dbReference>
<dbReference type="EMBL" id="CP000780">
    <property type="protein sequence ID" value="ABS54842.1"/>
    <property type="molecule type" value="Genomic_DNA"/>
</dbReference>
<dbReference type="InterPro" id="IPR053374">
    <property type="entry name" value="TCP-1_chaperonin"/>
</dbReference>
<keyword evidence="3 5" id="KW-0067">ATP-binding</keyword>
<proteinExistence type="inferred from homology"/>
<keyword evidence="2 5" id="KW-0547">Nucleotide-binding</keyword>
<dbReference type="HOGENOM" id="CLU_008891_7_3_2"/>
<dbReference type="InterPro" id="IPR027409">
    <property type="entry name" value="GroEL-like_apical_dom_sf"/>
</dbReference>
<dbReference type="NCBIfam" id="NF041083">
    <property type="entry name" value="thermosome_beta"/>
    <property type="match status" value="1"/>
</dbReference>
<dbReference type="InterPro" id="IPR054827">
    <property type="entry name" value="thermosome_alpha"/>
</dbReference>
<reference evidence="7" key="1">
    <citation type="journal article" date="2015" name="Microbiology">
        <title>Genome of Methanoregula boonei 6A8 reveals adaptations to oligotrophic peatland environments.</title>
        <authorList>
            <person name="Braeuer S."/>
            <person name="Cadillo-Quiroz H."/>
            <person name="Kyrpides N."/>
            <person name="Woyke T."/>
            <person name="Goodwin L."/>
            <person name="Detter C."/>
            <person name="Podell S."/>
            <person name="Yavitt J.B."/>
            <person name="Zinder S.H."/>
        </authorList>
    </citation>
    <scope>NUCLEOTIDE SEQUENCE [LARGE SCALE GENOMIC DNA]</scope>
    <source>
        <strain evidence="7">DSM 21154 / JCM 14090 / 6A8</strain>
    </source>
</reference>
<dbReference type="GO" id="GO:0005524">
    <property type="term" value="F:ATP binding"/>
    <property type="evidence" value="ECO:0007669"/>
    <property type="project" value="UniProtKB-KW"/>
</dbReference>
<dbReference type="OrthoDB" id="9362at2157"/>
<evidence type="ECO:0000313" key="6">
    <source>
        <dbReference type="EMBL" id="ABS54842.1"/>
    </source>
</evidence>
<dbReference type="STRING" id="456442.Mboo_0320"/>
<evidence type="ECO:0000313" key="7">
    <source>
        <dbReference type="Proteomes" id="UP000002408"/>
    </source>
</evidence>
<dbReference type="SUPFAM" id="SSF48592">
    <property type="entry name" value="GroEL equatorial domain-like"/>
    <property type="match status" value="1"/>
</dbReference>
<dbReference type="Gene3D" id="3.30.260.10">
    <property type="entry name" value="TCP-1-like chaperonin intermediate domain"/>
    <property type="match status" value="1"/>
</dbReference>
<dbReference type="PROSITE" id="PS00751">
    <property type="entry name" value="TCP1_2"/>
    <property type="match status" value="1"/>
</dbReference>
<dbReference type="CDD" id="cd03343">
    <property type="entry name" value="cpn60"/>
    <property type="match status" value="1"/>
</dbReference>
<evidence type="ECO:0000256" key="4">
    <source>
        <dbReference type="ARBA" id="ARBA00023186"/>
    </source>
</evidence>
<dbReference type="eggNOG" id="arCOG01257">
    <property type="taxonomic scope" value="Archaea"/>
</dbReference>
<dbReference type="InterPro" id="IPR027410">
    <property type="entry name" value="TCP-1-like_intermed_sf"/>
</dbReference>
<dbReference type="Gene3D" id="1.10.560.10">
    <property type="entry name" value="GroEL-like equatorial domain"/>
    <property type="match status" value="1"/>
</dbReference>
<dbReference type="GO" id="GO:0016887">
    <property type="term" value="F:ATP hydrolysis activity"/>
    <property type="evidence" value="ECO:0007669"/>
    <property type="project" value="InterPro"/>
</dbReference>
<dbReference type="SUPFAM" id="SSF54849">
    <property type="entry name" value="GroEL-intermediate domain like"/>
    <property type="match status" value="1"/>
</dbReference>
<keyword evidence="7" id="KW-1185">Reference proteome</keyword>
<dbReference type="Proteomes" id="UP000002408">
    <property type="component" value="Chromosome"/>
</dbReference>
<evidence type="ECO:0000256" key="1">
    <source>
        <dbReference type="ARBA" id="ARBA00008020"/>
    </source>
</evidence>
<evidence type="ECO:0000256" key="3">
    <source>
        <dbReference type="ARBA" id="ARBA00022840"/>
    </source>
</evidence>
<dbReference type="NCBIfam" id="NF041082">
    <property type="entry name" value="thermosome_alpha"/>
    <property type="match status" value="1"/>
</dbReference>
<dbReference type="SUPFAM" id="SSF52029">
    <property type="entry name" value="GroEL apical domain-like"/>
    <property type="match status" value="1"/>
</dbReference>
<dbReference type="GO" id="GO:0051082">
    <property type="term" value="F:unfolded protein binding"/>
    <property type="evidence" value="ECO:0007669"/>
    <property type="project" value="InterPro"/>
</dbReference>
<dbReference type="RefSeq" id="WP_011991330.1">
    <property type="nucleotide sequence ID" value="NC_009712.1"/>
</dbReference>
<dbReference type="Gene3D" id="3.50.7.10">
    <property type="entry name" value="GroEL"/>
    <property type="match status" value="1"/>
</dbReference>
<organism evidence="6 7">
    <name type="scientific">Methanoregula boonei (strain DSM 21154 / JCM 14090 / 6A8)</name>
    <dbReference type="NCBI Taxonomy" id="456442"/>
    <lineage>
        <taxon>Archaea</taxon>
        <taxon>Methanobacteriati</taxon>
        <taxon>Methanobacteriota</taxon>
        <taxon>Stenosarchaea group</taxon>
        <taxon>Methanomicrobia</taxon>
        <taxon>Methanomicrobiales</taxon>
        <taxon>Methanoregulaceae</taxon>
        <taxon>Methanoregula</taxon>
    </lineage>
</organism>
<dbReference type="PROSITE" id="PS00750">
    <property type="entry name" value="TCP1_1"/>
    <property type="match status" value="1"/>
</dbReference>
<dbReference type="InterPro" id="IPR027413">
    <property type="entry name" value="GROEL-like_equatorial_sf"/>
</dbReference>
<accession>A7I531</accession>
<dbReference type="InterPro" id="IPR002194">
    <property type="entry name" value="Chaperonin_TCP-1_CS"/>
</dbReference>
<name>A7I531_METB6</name>
<dbReference type="Pfam" id="PF00118">
    <property type="entry name" value="Cpn60_TCP1"/>
    <property type="match status" value="1"/>
</dbReference>
<dbReference type="KEGG" id="mbn:Mboo_0320"/>
<comment type="similarity">
    <text evidence="1 5">Belongs to the TCP-1 chaperonin family.</text>
</comment>
<evidence type="ECO:0000256" key="5">
    <source>
        <dbReference type="RuleBase" id="RU004187"/>
    </source>
</evidence>
<dbReference type="PROSITE" id="PS00995">
    <property type="entry name" value="TCP1_3"/>
    <property type="match status" value="1"/>
</dbReference>
<dbReference type="InterPro" id="IPR012714">
    <property type="entry name" value="Thermosome_arc"/>
</dbReference>
<gene>
    <name evidence="6" type="ordered locus">Mboo_0320</name>
</gene>
<sequence length="536" mass="57388">MSQQLGGQPIIILRQGTTRNRGEEAQHSNIMAAKAIANAVRTTLGPRGMDKMLVSSTGDIVITNDGATILSEISVQHPGAKMVVEVAMTQDDEVGDGTTTAVVIAGALMDQAEKLLAMGLHPTVISEGYRMGMEKALNITESLSFKVDPADKKTLKKIAGTAITGKSIELIREKLGGIIVEAVVAITEKTGGKYSANEDDVLIKKQKGRSMDDSELVRGVILDKKRVSEDMPKKIAGAKVALIAMPMEIAKTQVKAKIKITSAEQMAAFSQQERDTLKKLADAIINAGANVVLCQKGIADPVQFFLAKHGIFAIEDVPEKDLKYAARALSGNIVNKPEDLTAKDLGHAEVVEEDNDMEITRISGCKNPKTVSILLRGTSDYLLDELERAVVDGTRVVMDAIEDGTYVAGGGAVETELFMKLRDYAGTVGGRVQIAIEGYATAFETIPRTLAENSGFNTIDKLVALKNAHAKGKKTAGLNVYTGEIIDMLDEGVLEPLRSKRQSIKSASETSIMLVRIDDMMITQSKNSAGSMPGMG</sequence>
<dbReference type="InterPro" id="IPR002423">
    <property type="entry name" value="Cpn60/GroEL/TCP-1"/>
</dbReference>
<dbReference type="InterPro" id="IPR017998">
    <property type="entry name" value="Chaperone_TCP-1"/>
</dbReference>
<dbReference type="GO" id="GO:0140662">
    <property type="term" value="F:ATP-dependent protein folding chaperone"/>
    <property type="evidence" value="ECO:0007669"/>
    <property type="project" value="InterPro"/>
</dbReference>
<dbReference type="AlphaFoldDB" id="A7I531"/>
<protein>
    <submittedName>
        <fullName evidence="6">Chaperonin Cpn60/TCP-1</fullName>
    </submittedName>
</protein>